<comment type="function">
    <text evidence="6">Acts as a transcriptional repressor. May be involved in DNA damage-inducible cell cycle arrests (checkpoints).</text>
</comment>
<dbReference type="SMART" id="SM00339">
    <property type="entry name" value="FH"/>
    <property type="match status" value="1"/>
</dbReference>
<name>A0A8T3DIZ6_9TELE</name>
<dbReference type="InterPro" id="IPR030456">
    <property type="entry name" value="TF_fork_head_CS_2"/>
</dbReference>
<dbReference type="PROSITE" id="PS00658">
    <property type="entry name" value="FORK_HEAD_2"/>
    <property type="match status" value="1"/>
</dbReference>
<dbReference type="Proteomes" id="UP000829720">
    <property type="component" value="Unassembled WGS sequence"/>
</dbReference>
<feature type="region of interest" description="Disordered" evidence="9">
    <location>
        <begin position="251"/>
        <end position="389"/>
    </location>
</feature>
<dbReference type="GO" id="GO:0005634">
    <property type="term" value="C:nucleus"/>
    <property type="evidence" value="ECO:0007669"/>
    <property type="project" value="UniProtKB-SubCell"/>
</dbReference>
<keyword evidence="3 8" id="KW-0238">DNA-binding</keyword>
<evidence type="ECO:0000256" key="3">
    <source>
        <dbReference type="ARBA" id="ARBA00023125"/>
    </source>
</evidence>
<dbReference type="PROSITE" id="PS50039">
    <property type="entry name" value="FORK_HEAD_3"/>
    <property type="match status" value="1"/>
</dbReference>
<dbReference type="InterPro" id="IPR036388">
    <property type="entry name" value="WH-like_DNA-bd_sf"/>
</dbReference>
<dbReference type="CDD" id="cd20059">
    <property type="entry name" value="FH_FOXN3"/>
    <property type="match status" value="1"/>
</dbReference>
<evidence type="ECO:0000313" key="12">
    <source>
        <dbReference type="Proteomes" id="UP000829720"/>
    </source>
</evidence>
<evidence type="ECO:0000313" key="11">
    <source>
        <dbReference type="EMBL" id="KAI1897263.1"/>
    </source>
</evidence>
<dbReference type="InterPro" id="IPR036390">
    <property type="entry name" value="WH_DNA-bd_sf"/>
</dbReference>
<feature type="compositionally biased region" description="Basic and acidic residues" evidence="9">
    <location>
        <begin position="326"/>
        <end position="337"/>
    </location>
</feature>
<dbReference type="AlphaFoldDB" id="A0A8T3DIZ6"/>
<dbReference type="InterPro" id="IPR047404">
    <property type="entry name" value="FH_FOXN3"/>
</dbReference>
<dbReference type="InterPro" id="IPR018122">
    <property type="entry name" value="TF_fork_head_CS_1"/>
</dbReference>
<sequence>MPPSKKPEVPRVSVLSGRSLFPRPEDEELTNLNWLHESSNLLNSFGDPVLRSVSPVLELDHSDGGPPSPSPLPTGSATSDPTFDLKQNPNCKPPYSFSCLIFMAIEDSPSKRLPVKDIYNWILLHFPYFANAPTGWKNSVRHNLSLNKCFKKVDKDRSQSVGKGSLWCIEAEYRQNLIQALKRTPFHPNNQVLATPPVSLQAYHSMSSSPLWPVSPFFRRNGGVLLQVPQGVVQNGARMLSPDVIPGIRPVPITHTGSKSAAVRSVQGGSWKRSESDLPCDSPLVSSTPKEDHTYSNTQSGGHLTSQEGGTSGETGDSATPSNTEDEGRGRGKKDPPLDPAQQAQHKRRQHWTAKARLRLSSDSLPLKKRRTQKPPESDDEEMKEAAGSLLHLAGVRACLNNITNRTAKGQKEQKDTLKNEKE</sequence>
<feature type="DNA-binding region" description="Fork-head" evidence="8">
    <location>
        <begin position="92"/>
        <end position="179"/>
    </location>
</feature>
<dbReference type="SUPFAM" id="SSF46785">
    <property type="entry name" value="Winged helix' DNA-binding domain"/>
    <property type="match status" value="1"/>
</dbReference>
<organism evidence="11 12">
    <name type="scientific">Albula goreensis</name>
    <dbReference type="NCBI Taxonomy" id="1534307"/>
    <lineage>
        <taxon>Eukaryota</taxon>
        <taxon>Metazoa</taxon>
        <taxon>Chordata</taxon>
        <taxon>Craniata</taxon>
        <taxon>Vertebrata</taxon>
        <taxon>Euteleostomi</taxon>
        <taxon>Actinopterygii</taxon>
        <taxon>Neopterygii</taxon>
        <taxon>Teleostei</taxon>
        <taxon>Albuliformes</taxon>
        <taxon>Albulidae</taxon>
        <taxon>Albula</taxon>
    </lineage>
</organism>
<protein>
    <recommendedName>
        <fullName evidence="7">Forkhead box protein N3</fullName>
    </recommendedName>
</protein>
<dbReference type="PANTHER" id="PTHR13962:SF32">
    <property type="entry name" value="FORKHEAD BOX PROTEIN N3"/>
    <property type="match status" value="1"/>
</dbReference>
<evidence type="ECO:0000256" key="8">
    <source>
        <dbReference type="PROSITE-ProRule" id="PRU00089"/>
    </source>
</evidence>
<dbReference type="GO" id="GO:0003700">
    <property type="term" value="F:DNA-binding transcription factor activity"/>
    <property type="evidence" value="ECO:0007669"/>
    <property type="project" value="InterPro"/>
</dbReference>
<gene>
    <name evidence="11" type="ORF">AGOR_G00081510</name>
</gene>
<dbReference type="Pfam" id="PF00250">
    <property type="entry name" value="Forkhead"/>
    <property type="match status" value="1"/>
</dbReference>
<accession>A0A8T3DIZ6</accession>
<dbReference type="PANTHER" id="PTHR13962">
    <property type="entry name" value="FORKHEAD BOX PROTEIN N3-LIKE PROTEIN-RELATED"/>
    <property type="match status" value="1"/>
</dbReference>
<evidence type="ECO:0000256" key="1">
    <source>
        <dbReference type="ARBA" id="ARBA00004123"/>
    </source>
</evidence>
<dbReference type="InterPro" id="IPR001766">
    <property type="entry name" value="Fork_head_dom"/>
</dbReference>
<feature type="compositionally biased region" description="Low complexity" evidence="9">
    <location>
        <begin position="305"/>
        <end position="320"/>
    </location>
</feature>
<dbReference type="OrthoDB" id="5954824at2759"/>
<keyword evidence="12" id="KW-1185">Reference proteome</keyword>
<comment type="subcellular location">
    <subcellularLocation>
        <location evidence="1 8">Nucleus</location>
    </subcellularLocation>
</comment>
<feature type="compositionally biased region" description="Basic residues" evidence="9">
    <location>
        <begin position="345"/>
        <end position="358"/>
    </location>
</feature>
<proteinExistence type="predicted"/>
<dbReference type="InterPro" id="IPR047119">
    <property type="entry name" value="FOXN2/3-like"/>
</dbReference>
<feature type="compositionally biased region" description="Polar residues" evidence="9">
    <location>
        <begin position="295"/>
        <end position="304"/>
    </location>
</feature>
<evidence type="ECO:0000256" key="4">
    <source>
        <dbReference type="ARBA" id="ARBA00023163"/>
    </source>
</evidence>
<comment type="caution">
    <text evidence="11">The sequence shown here is derived from an EMBL/GenBank/DDBJ whole genome shotgun (WGS) entry which is preliminary data.</text>
</comment>
<evidence type="ECO:0000256" key="6">
    <source>
        <dbReference type="ARBA" id="ARBA00034657"/>
    </source>
</evidence>
<dbReference type="Gene3D" id="1.10.10.10">
    <property type="entry name" value="Winged helix-like DNA-binding domain superfamily/Winged helix DNA-binding domain"/>
    <property type="match status" value="1"/>
</dbReference>
<evidence type="ECO:0000256" key="2">
    <source>
        <dbReference type="ARBA" id="ARBA00023015"/>
    </source>
</evidence>
<dbReference type="PROSITE" id="PS00657">
    <property type="entry name" value="FORK_HEAD_1"/>
    <property type="match status" value="1"/>
</dbReference>
<dbReference type="PRINTS" id="PR00053">
    <property type="entry name" value="FORKHEAD"/>
</dbReference>
<evidence type="ECO:0000256" key="9">
    <source>
        <dbReference type="SAM" id="MobiDB-lite"/>
    </source>
</evidence>
<dbReference type="EMBL" id="JAERUA010000007">
    <property type="protein sequence ID" value="KAI1897263.1"/>
    <property type="molecule type" value="Genomic_DNA"/>
</dbReference>
<feature type="domain" description="Fork-head" evidence="10">
    <location>
        <begin position="92"/>
        <end position="179"/>
    </location>
</feature>
<keyword evidence="5 8" id="KW-0539">Nucleus</keyword>
<feature type="region of interest" description="Disordered" evidence="9">
    <location>
        <begin position="57"/>
        <end position="89"/>
    </location>
</feature>
<evidence type="ECO:0000256" key="5">
    <source>
        <dbReference type="ARBA" id="ARBA00023242"/>
    </source>
</evidence>
<evidence type="ECO:0000259" key="10">
    <source>
        <dbReference type="PROSITE" id="PS50039"/>
    </source>
</evidence>
<reference evidence="11" key="1">
    <citation type="submission" date="2021-01" db="EMBL/GenBank/DDBJ databases">
        <authorList>
            <person name="Zahm M."/>
            <person name="Roques C."/>
            <person name="Cabau C."/>
            <person name="Klopp C."/>
            <person name="Donnadieu C."/>
            <person name="Jouanno E."/>
            <person name="Lampietro C."/>
            <person name="Louis A."/>
            <person name="Herpin A."/>
            <person name="Echchiki A."/>
            <person name="Berthelot C."/>
            <person name="Parey E."/>
            <person name="Roest-Crollius H."/>
            <person name="Braasch I."/>
            <person name="Postlethwait J."/>
            <person name="Bobe J."/>
            <person name="Montfort J."/>
            <person name="Bouchez O."/>
            <person name="Begum T."/>
            <person name="Mejri S."/>
            <person name="Adams A."/>
            <person name="Chen W.-J."/>
            <person name="Guiguen Y."/>
        </authorList>
    </citation>
    <scope>NUCLEOTIDE SEQUENCE</scope>
    <source>
        <tissue evidence="11">Blood</tissue>
    </source>
</reference>
<dbReference type="GO" id="GO:0000987">
    <property type="term" value="F:cis-regulatory region sequence-specific DNA binding"/>
    <property type="evidence" value="ECO:0007669"/>
    <property type="project" value="TreeGrafter"/>
</dbReference>
<keyword evidence="4" id="KW-0804">Transcription</keyword>
<keyword evidence="2" id="KW-0805">Transcription regulation</keyword>
<evidence type="ECO:0000256" key="7">
    <source>
        <dbReference type="ARBA" id="ARBA00034870"/>
    </source>
</evidence>